<organism evidence="2 3">
    <name type="scientific">Suillus subaureus</name>
    <dbReference type="NCBI Taxonomy" id="48587"/>
    <lineage>
        <taxon>Eukaryota</taxon>
        <taxon>Fungi</taxon>
        <taxon>Dikarya</taxon>
        <taxon>Basidiomycota</taxon>
        <taxon>Agaricomycotina</taxon>
        <taxon>Agaricomycetes</taxon>
        <taxon>Agaricomycetidae</taxon>
        <taxon>Boletales</taxon>
        <taxon>Suillineae</taxon>
        <taxon>Suillaceae</taxon>
        <taxon>Suillus</taxon>
    </lineage>
</organism>
<dbReference type="EMBL" id="JABBWG010000020">
    <property type="protein sequence ID" value="KAG1814646.1"/>
    <property type="molecule type" value="Genomic_DNA"/>
</dbReference>
<dbReference type="GeneID" id="64634337"/>
<dbReference type="RefSeq" id="XP_041191982.1">
    <property type="nucleotide sequence ID" value="XM_041340321.1"/>
</dbReference>
<gene>
    <name evidence="2" type="ORF">BJ212DRAFT_1481852</name>
</gene>
<keyword evidence="3" id="KW-1185">Reference proteome</keyword>
<evidence type="ECO:0000313" key="3">
    <source>
        <dbReference type="Proteomes" id="UP000807769"/>
    </source>
</evidence>
<evidence type="ECO:0000313" key="2">
    <source>
        <dbReference type="EMBL" id="KAG1814646.1"/>
    </source>
</evidence>
<evidence type="ECO:0000259" key="1">
    <source>
        <dbReference type="Pfam" id="PF13391"/>
    </source>
</evidence>
<protein>
    <recommendedName>
        <fullName evidence="1">HNH nuclease domain-containing protein</fullName>
    </recommendedName>
</protein>
<feature type="domain" description="HNH nuclease" evidence="1">
    <location>
        <begin position="174"/>
        <end position="267"/>
    </location>
</feature>
<dbReference type="Pfam" id="PF13391">
    <property type="entry name" value="HNH_2"/>
    <property type="match status" value="1"/>
</dbReference>
<name>A0A9P7E8W6_9AGAM</name>
<reference evidence="2" key="1">
    <citation type="journal article" date="2020" name="New Phytol.">
        <title>Comparative genomics reveals dynamic genome evolution in host specialist ectomycorrhizal fungi.</title>
        <authorList>
            <person name="Lofgren L.A."/>
            <person name="Nguyen N.H."/>
            <person name="Vilgalys R."/>
            <person name="Ruytinx J."/>
            <person name="Liao H.L."/>
            <person name="Branco S."/>
            <person name="Kuo A."/>
            <person name="LaButti K."/>
            <person name="Lipzen A."/>
            <person name="Andreopoulos W."/>
            <person name="Pangilinan J."/>
            <person name="Riley R."/>
            <person name="Hundley H."/>
            <person name="Na H."/>
            <person name="Barry K."/>
            <person name="Grigoriev I.V."/>
            <person name="Stajich J.E."/>
            <person name="Kennedy P.G."/>
        </authorList>
    </citation>
    <scope>NUCLEOTIDE SEQUENCE</scope>
    <source>
        <strain evidence="2">MN1</strain>
    </source>
</reference>
<dbReference type="AlphaFoldDB" id="A0A9P7E8W6"/>
<comment type="caution">
    <text evidence="2">The sequence shown here is derived from an EMBL/GenBank/DDBJ whole genome shotgun (WGS) entry which is preliminary data.</text>
</comment>
<dbReference type="OrthoDB" id="3163863at2759"/>
<proteinExistence type="predicted"/>
<sequence>MSLDDDTSSASTLTLLDDDAFKTGLLTVMSDAGPETNGQLKRRAKAVLRETESMLTSVHGVKTFGILDGMMEGAGEAGLSSGVRYAAAAIIVADQKGRGSNLNSPASELTRLAQDWLLFFIWPFKKAYRAGHSPQSEFSTPTLHVSDVAADAMPATSRRSIFRNLINERDGDKCVVTGTLNIANGPYPRTTEVGEGYLDAAHILPRSIVHEHPRSNRIAGTIDIIKHYTKLPDEIMDDLAGIIDNPENGMLLDIALHRGFDSYRWCLHPTDVLHKYKVHWLRYVPLHKENFTEVQFRDHSRDGVPLPNPTLIALHSAVAHVLHISGAAEVIDKVYDAFSDEGPTVPSGNRASEDDFRIRLSLIGLTTNKHQLPTIPDEMHAFQSSASNRLISCHCH</sequence>
<dbReference type="Proteomes" id="UP000807769">
    <property type="component" value="Unassembled WGS sequence"/>
</dbReference>
<accession>A0A9P7E8W6</accession>
<dbReference type="InterPro" id="IPR003615">
    <property type="entry name" value="HNH_nuc"/>
</dbReference>